<dbReference type="RefSeq" id="WP_347611389.1">
    <property type="nucleotide sequence ID" value="NZ_JBDPZC010000007.1"/>
</dbReference>
<keyword evidence="1" id="KW-0472">Membrane</keyword>
<comment type="caution">
    <text evidence="2">The sequence shown here is derived from an EMBL/GenBank/DDBJ whole genome shotgun (WGS) entry which is preliminary data.</text>
</comment>
<proteinExistence type="predicted"/>
<evidence type="ECO:0000256" key="1">
    <source>
        <dbReference type="SAM" id="Phobius"/>
    </source>
</evidence>
<keyword evidence="1" id="KW-0812">Transmembrane</keyword>
<organism evidence="2 3">
    <name type="scientific">Roseateles flavus</name>
    <dbReference type="NCBI Taxonomy" id="3149041"/>
    <lineage>
        <taxon>Bacteria</taxon>
        <taxon>Pseudomonadati</taxon>
        <taxon>Pseudomonadota</taxon>
        <taxon>Betaproteobacteria</taxon>
        <taxon>Burkholderiales</taxon>
        <taxon>Sphaerotilaceae</taxon>
        <taxon>Roseateles</taxon>
    </lineage>
</organism>
<name>A0ABV0GGS5_9BURK</name>
<evidence type="ECO:0008006" key="4">
    <source>
        <dbReference type="Google" id="ProtNLM"/>
    </source>
</evidence>
<gene>
    <name evidence="2" type="ORF">ABDJ40_16065</name>
</gene>
<evidence type="ECO:0000313" key="3">
    <source>
        <dbReference type="Proteomes" id="UP001462640"/>
    </source>
</evidence>
<dbReference type="EMBL" id="JBDPZC010000007">
    <property type="protein sequence ID" value="MEO3714280.1"/>
    <property type="molecule type" value="Genomic_DNA"/>
</dbReference>
<protein>
    <recommendedName>
        <fullName evidence="4">DUF4760 domain-containing protein</fullName>
    </recommendedName>
</protein>
<keyword evidence="3" id="KW-1185">Reference proteome</keyword>
<reference evidence="2 3" key="1">
    <citation type="submission" date="2024-05" db="EMBL/GenBank/DDBJ databases">
        <title>Roseateles sp. 2.12 16S ribosomal RNA gene Genome sequencing and assembly.</title>
        <authorList>
            <person name="Woo H."/>
        </authorList>
    </citation>
    <scope>NUCLEOTIDE SEQUENCE [LARGE SCALE GENOMIC DNA]</scope>
    <source>
        <strain evidence="2 3">2.12</strain>
    </source>
</reference>
<accession>A0ABV0GGS5</accession>
<keyword evidence="1" id="KW-1133">Transmembrane helix</keyword>
<feature type="transmembrane region" description="Helical" evidence="1">
    <location>
        <begin position="20"/>
        <end position="41"/>
    </location>
</feature>
<sequence>MDEDLPAAHPNGRLGTALMRWRSLVGIASGISVIVGAAISVGQFREFVDNSVKGDMSRRLAALSHVKEFFAEDAKVARRAHRFLSTHWLQIHLHIQEKILAAGSGEAFYLSEEMADYAAVHYHYEQLGALVKLGYIEFPLVYEIIAFPDEYMDTIAPLRQALAAHWKGPGKPLNDLGSNIQWLRACYEFSRRLPAGKEPGCPQ</sequence>
<evidence type="ECO:0000313" key="2">
    <source>
        <dbReference type="EMBL" id="MEO3714280.1"/>
    </source>
</evidence>
<dbReference type="Proteomes" id="UP001462640">
    <property type="component" value="Unassembled WGS sequence"/>
</dbReference>